<comment type="similarity">
    <text evidence="9 10">Belongs to the monomeric-type IDH family.</text>
</comment>
<keyword evidence="6 10" id="KW-0521">NADP</keyword>
<keyword evidence="4" id="KW-0479">Metal-binding</keyword>
<sequence>MAQIIYTRTDEAPLLATYSLKPIVEAFARKAGIDVTTRDISLASRILSQFPDYLKEDQRHSDALAELGDLAKKPEANIIKLPNISASVPQLKATIKELQNQGFALPNYPEEPSTDEERDIRARYDRVKGSAVNPVLREGNSDRRAPKAVKQYAQAHPHSMGEWTEDSKTQVATMGENDFRSNEQSVIMPADDTLTIRHVGAQGTSVLKDDLKVLKDEIIDSTFMDVARLDAFLKDQIAKAKETGVLFSVHLKATMMKVSDPVLFGHVITAFFPQTFADYGDVLAQAGLSPADGLGAILTGLDELDGDDAEQIKKSISRELEEGPALAMVNSDKGITNLHVPSDVIVDASMPAMIRIGGKMWGPDGNEADTLAVIPDSSYAGVYQTVIDDCKAHGAYDPATMGSVPNVGLMAQKAEEYGSHDKTFEIKEEGTVEVVNSAGEVLMSHKVSAGDIWRACQTKDVPVRDWVKLAVTRARLSETPAVFWLDETRAHDRNLTEKVNEYLKEHDTDGLDIRIMNPVEATQFSLDRIREGKDTISVTGNVLRDYNTDLFPILELGTSAKMLSVVPLIAGGGLFETGAGGSAPKHVQQLVEENHLRWDSLGEFFAIAESLRHFKLSDDNERAGVLASTLDDATATFLEENRSPSRKVGEIDNRGSHFYLTLYWAEELAKQTDDAELAQAFEPIARELREQEETITKDLIEVQGEGVDLGGYYNPEDAKVTQVMRPSTTFNDIIAKLG</sequence>
<protein>
    <recommendedName>
        <fullName evidence="10">Isocitrate dehydrogenase [NADP]</fullName>
        <ecNumber evidence="10">1.1.1.42</ecNumber>
    </recommendedName>
    <alternativeName>
        <fullName evidence="10">Oxalosuccinate decarboxylase</fullName>
    </alternativeName>
</protein>
<evidence type="ECO:0000256" key="6">
    <source>
        <dbReference type="ARBA" id="ARBA00022857"/>
    </source>
</evidence>
<reference evidence="11 12" key="1">
    <citation type="submission" date="2021-01" db="EMBL/GenBank/DDBJ databases">
        <title>Sequencing the genomes of 1000 actinobacteria strains.</title>
        <authorList>
            <person name="Klenk H.-P."/>
        </authorList>
    </citation>
    <scope>NUCLEOTIDE SEQUENCE [LARGE SCALE GENOMIC DNA]</scope>
    <source>
        <strain evidence="11 12">DSM 13657</strain>
    </source>
</reference>
<keyword evidence="7 10" id="KW-0560">Oxidoreductase</keyword>
<dbReference type="GO" id="GO:0004450">
    <property type="term" value="F:isocitrate dehydrogenase (NADP+) activity"/>
    <property type="evidence" value="ECO:0007669"/>
    <property type="project" value="UniProtKB-EC"/>
</dbReference>
<evidence type="ECO:0000256" key="7">
    <source>
        <dbReference type="ARBA" id="ARBA00023002"/>
    </source>
</evidence>
<gene>
    <name evidence="11" type="ORF">JOE56_000329</name>
</gene>
<accession>A0ABS2SIP6</accession>
<dbReference type="NCBIfam" id="TIGR00178">
    <property type="entry name" value="monomer_idh"/>
    <property type="match status" value="1"/>
</dbReference>
<comment type="caution">
    <text evidence="11">The sequence shown here is derived from an EMBL/GenBank/DDBJ whole genome shotgun (WGS) entry which is preliminary data.</text>
</comment>
<comment type="catalytic activity">
    <reaction evidence="8 10">
        <text>D-threo-isocitrate + NADP(+) = 2-oxoglutarate + CO2 + NADPH</text>
        <dbReference type="Rhea" id="RHEA:19629"/>
        <dbReference type="ChEBI" id="CHEBI:15562"/>
        <dbReference type="ChEBI" id="CHEBI:16526"/>
        <dbReference type="ChEBI" id="CHEBI:16810"/>
        <dbReference type="ChEBI" id="CHEBI:57783"/>
        <dbReference type="ChEBI" id="CHEBI:58349"/>
        <dbReference type="EC" id="1.1.1.42"/>
    </reaction>
</comment>
<evidence type="ECO:0000256" key="5">
    <source>
        <dbReference type="ARBA" id="ARBA00022842"/>
    </source>
</evidence>
<evidence type="ECO:0000256" key="1">
    <source>
        <dbReference type="ARBA" id="ARBA00001946"/>
    </source>
</evidence>
<dbReference type="Proteomes" id="UP000809290">
    <property type="component" value="Unassembled WGS sequence"/>
</dbReference>
<organism evidence="11 12">
    <name type="scientific">Brevibacterium paucivorans</name>
    <dbReference type="NCBI Taxonomy" id="170994"/>
    <lineage>
        <taxon>Bacteria</taxon>
        <taxon>Bacillati</taxon>
        <taxon>Actinomycetota</taxon>
        <taxon>Actinomycetes</taxon>
        <taxon>Micrococcales</taxon>
        <taxon>Brevibacteriaceae</taxon>
        <taxon>Brevibacterium</taxon>
    </lineage>
</organism>
<dbReference type="Pfam" id="PF03971">
    <property type="entry name" value="IDH"/>
    <property type="match status" value="1"/>
</dbReference>
<keyword evidence="12" id="KW-1185">Reference proteome</keyword>
<dbReference type="EMBL" id="JAFBCP010000001">
    <property type="protein sequence ID" value="MBM7815635.1"/>
    <property type="molecule type" value="Genomic_DNA"/>
</dbReference>
<evidence type="ECO:0000256" key="10">
    <source>
        <dbReference type="PIRNR" id="PIRNR009407"/>
    </source>
</evidence>
<comment type="cofactor">
    <cofactor evidence="1">
        <name>Mg(2+)</name>
        <dbReference type="ChEBI" id="CHEBI:18420"/>
    </cofactor>
</comment>
<evidence type="ECO:0000256" key="9">
    <source>
        <dbReference type="ARBA" id="ARBA00046318"/>
    </source>
</evidence>
<evidence type="ECO:0000256" key="4">
    <source>
        <dbReference type="ARBA" id="ARBA00022723"/>
    </source>
</evidence>
<evidence type="ECO:0000256" key="8">
    <source>
        <dbReference type="ARBA" id="ARBA00023554"/>
    </source>
</evidence>
<dbReference type="PANTHER" id="PTHR36999:SF1">
    <property type="entry name" value="ISOCITRATE DEHYDROGENASE (NADP(+))"/>
    <property type="match status" value="1"/>
</dbReference>
<dbReference type="InterPro" id="IPR004436">
    <property type="entry name" value="Isocitrate_DH_NADP_mono"/>
</dbReference>
<dbReference type="RefSeq" id="WP_204514544.1">
    <property type="nucleotide sequence ID" value="NZ_JAFBCP010000001.1"/>
</dbReference>
<dbReference type="PIRSF" id="PIRSF009407">
    <property type="entry name" value="IDH_monmr"/>
    <property type="match status" value="1"/>
</dbReference>
<evidence type="ECO:0000313" key="11">
    <source>
        <dbReference type="EMBL" id="MBM7815635.1"/>
    </source>
</evidence>
<evidence type="ECO:0000256" key="3">
    <source>
        <dbReference type="ARBA" id="ARBA00022532"/>
    </source>
</evidence>
<keyword evidence="3 10" id="KW-0816">Tricarboxylic acid cycle</keyword>
<evidence type="ECO:0000313" key="12">
    <source>
        <dbReference type="Proteomes" id="UP000809290"/>
    </source>
</evidence>
<evidence type="ECO:0000256" key="2">
    <source>
        <dbReference type="ARBA" id="ARBA00022435"/>
    </source>
</evidence>
<dbReference type="PANTHER" id="PTHR36999">
    <property type="entry name" value="ISOCITRATE DEHYDROGENASE [NADP]"/>
    <property type="match status" value="1"/>
</dbReference>
<proteinExistence type="inferred from homology"/>
<keyword evidence="2 10" id="KW-0329">Glyoxylate bypass</keyword>
<dbReference type="EC" id="1.1.1.42" evidence="10"/>
<name>A0ABS2SIP6_9MICO</name>
<keyword evidence="5" id="KW-0460">Magnesium</keyword>
<dbReference type="SUPFAM" id="SSF53659">
    <property type="entry name" value="Isocitrate/Isopropylmalate dehydrogenase-like"/>
    <property type="match status" value="1"/>
</dbReference>